<comment type="subcellular location">
    <subcellularLocation>
        <location evidence="1">Cell membrane</location>
        <topology evidence="1">Peripheral membrane protein</topology>
    </subcellularLocation>
</comment>
<evidence type="ECO:0000256" key="1">
    <source>
        <dbReference type="ARBA" id="ARBA00004202"/>
    </source>
</evidence>
<evidence type="ECO:0000256" key="6">
    <source>
        <dbReference type="ARBA" id="ARBA00022840"/>
    </source>
</evidence>
<dbReference type="InterPro" id="IPR017871">
    <property type="entry name" value="ABC_transporter-like_CS"/>
</dbReference>
<dbReference type="SUPFAM" id="SSF52540">
    <property type="entry name" value="P-loop containing nucleoside triphosphate hydrolases"/>
    <property type="match status" value="2"/>
</dbReference>
<keyword evidence="4" id="KW-1003">Cell membrane</keyword>
<dbReference type="HOGENOM" id="CLU_000604_86_7_9"/>
<dbReference type="InterPro" id="IPR050095">
    <property type="entry name" value="ECF_ABC_transporter_ATP-bd"/>
</dbReference>
<sequence>MSSGKILELHNIRYVNLLKDVTFDWQQGEVIALMGINGAGKSTLARLIAGLLLPESGEIRMRQNGTYLQWEKLKRWQEIGYVGQHPRRQTIGATVAEELGFGQINLGLDRKTVRDRVKELTVQIGLKGKENQSPATLSGGERQRLVIAAILALNPSFLILDEALSMLDAKAQETILELLRNMRLKTGQLWITHDPELARQADRLLVLNQGAIADWGNPAEAFKYHYEELSLFDKRTVHLKQASLQARPGHESCKPVLEWEDADYNSRLRINNYIKPGEFIAVVGSSGAGKTTILESVFGFILPAKGRLSVFGKGMGKGNVNELRRKVGYVLQEAGEYLLGTSVFKEIFRETKNSVVNSLTEEQGLYLEGYEISLSLAWSSPERLSGGERQKVALAAAMRTVPEILLLDEPLLGLDAKSKVSIQTLIFALRGVTILFVTHDLRDVLGAADRIWLVENGALTLDCSAEEWTNFRDQFVRSGVRC</sequence>
<dbReference type="InterPro" id="IPR027417">
    <property type="entry name" value="P-loop_NTPase"/>
</dbReference>
<evidence type="ECO:0000256" key="7">
    <source>
        <dbReference type="ARBA" id="ARBA00022967"/>
    </source>
</evidence>
<dbReference type="SMART" id="SM00382">
    <property type="entry name" value="AAA"/>
    <property type="match status" value="2"/>
</dbReference>
<dbReference type="Gene3D" id="3.40.50.300">
    <property type="entry name" value="P-loop containing nucleotide triphosphate hydrolases"/>
    <property type="match status" value="2"/>
</dbReference>
<organism evidence="10 11">
    <name type="scientific">Desulfosporosinus acidiphilus (strain DSM 22704 / JCM 16185 / SJ4)</name>
    <dbReference type="NCBI Taxonomy" id="646529"/>
    <lineage>
        <taxon>Bacteria</taxon>
        <taxon>Bacillati</taxon>
        <taxon>Bacillota</taxon>
        <taxon>Clostridia</taxon>
        <taxon>Eubacteriales</taxon>
        <taxon>Desulfitobacteriaceae</taxon>
        <taxon>Desulfosporosinus</taxon>
    </lineage>
</organism>
<feature type="domain" description="ABC transporter" evidence="9">
    <location>
        <begin position="1"/>
        <end position="234"/>
    </location>
</feature>
<dbReference type="InterPro" id="IPR015856">
    <property type="entry name" value="ABC_transpr_CbiO/EcfA_su"/>
</dbReference>
<evidence type="ECO:0000256" key="8">
    <source>
        <dbReference type="ARBA" id="ARBA00023136"/>
    </source>
</evidence>
<protein>
    <submittedName>
        <fullName evidence="10">ATPase component of various ABC-type transport systems with duplicated ATPase domain</fullName>
    </submittedName>
</protein>
<gene>
    <name evidence="10" type="ordered locus">Desaci_0520</name>
</gene>
<dbReference type="RefSeq" id="WP_014825599.1">
    <property type="nucleotide sequence ID" value="NC_018068.1"/>
</dbReference>
<comment type="similarity">
    <text evidence="2">Belongs to the ABC transporter superfamily.</text>
</comment>
<evidence type="ECO:0000256" key="3">
    <source>
        <dbReference type="ARBA" id="ARBA00022448"/>
    </source>
</evidence>
<dbReference type="AlphaFoldDB" id="I4D1B2"/>
<dbReference type="GO" id="GO:0005524">
    <property type="term" value="F:ATP binding"/>
    <property type="evidence" value="ECO:0007669"/>
    <property type="project" value="UniProtKB-KW"/>
</dbReference>
<feature type="domain" description="ABC transporter" evidence="9">
    <location>
        <begin position="239"/>
        <end position="481"/>
    </location>
</feature>
<name>I4D1B2_DESAJ</name>
<dbReference type="eggNOG" id="COG1122">
    <property type="taxonomic scope" value="Bacteria"/>
</dbReference>
<accession>I4D1B2</accession>
<reference evidence="10 11" key="1">
    <citation type="journal article" date="2012" name="J. Bacteriol.">
        <title>Complete genome sequences of Desulfosporosinus orientis DSM765T, Desulfosporosinus youngiae DSM17734T, Desulfosporosinus meridiei DSM13257T, and Desulfosporosinus acidiphilus DSM22704T.</title>
        <authorList>
            <person name="Pester M."/>
            <person name="Brambilla E."/>
            <person name="Alazard D."/>
            <person name="Rattei T."/>
            <person name="Weinmaier T."/>
            <person name="Han J."/>
            <person name="Lucas S."/>
            <person name="Lapidus A."/>
            <person name="Cheng J.F."/>
            <person name="Goodwin L."/>
            <person name="Pitluck S."/>
            <person name="Peters L."/>
            <person name="Ovchinnikova G."/>
            <person name="Teshima H."/>
            <person name="Detter J.C."/>
            <person name="Han C.S."/>
            <person name="Tapia R."/>
            <person name="Land M.L."/>
            <person name="Hauser L."/>
            <person name="Kyrpides N.C."/>
            <person name="Ivanova N.N."/>
            <person name="Pagani I."/>
            <person name="Huntmann M."/>
            <person name="Wei C.L."/>
            <person name="Davenport K.W."/>
            <person name="Daligault H."/>
            <person name="Chain P.S."/>
            <person name="Chen A."/>
            <person name="Mavromatis K."/>
            <person name="Markowitz V."/>
            <person name="Szeto E."/>
            <person name="Mikhailova N."/>
            <person name="Pati A."/>
            <person name="Wagner M."/>
            <person name="Woyke T."/>
            <person name="Ollivier B."/>
            <person name="Klenk H.P."/>
            <person name="Spring S."/>
            <person name="Loy A."/>
        </authorList>
    </citation>
    <scope>NUCLEOTIDE SEQUENCE [LARGE SCALE GENOMIC DNA]</scope>
    <source>
        <strain evidence="11">DSM 22704 / JCM 16185 / SJ4</strain>
    </source>
</reference>
<dbReference type="InterPro" id="IPR003593">
    <property type="entry name" value="AAA+_ATPase"/>
</dbReference>
<dbReference type="KEGG" id="dai:Desaci_0520"/>
<dbReference type="PANTHER" id="PTHR43553:SF24">
    <property type="entry name" value="ENERGY-COUPLING FACTOR TRANSPORTER ATP-BINDING PROTEIN ECFA1"/>
    <property type="match status" value="1"/>
</dbReference>
<dbReference type="PANTHER" id="PTHR43553">
    <property type="entry name" value="HEAVY METAL TRANSPORTER"/>
    <property type="match status" value="1"/>
</dbReference>
<dbReference type="InterPro" id="IPR003439">
    <property type="entry name" value="ABC_transporter-like_ATP-bd"/>
</dbReference>
<keyword evidence="8" id="KW-0472">Membrane</keyword>
<evidence type="ECO:0000313" key="10">
    <source>
        <dbReference type="EMBL" id="AFM39586.1"/>
    </source>
</evidence>
<evidence type="ECO:0000259" key="9">
    <source>
        <dbReference type="PROSITE" id="PS50893"/>
    </source>
</evidence>
<dbReference type="EMBL" id="CP003639">
    <property type="protein sequence ID" value="AFM39586.1"/>
    <property type="molecule type" value="Genomic_DNA"/>
</dbReference>
<keyword evidence="11" id="KW-1185">Reference proteome</keyword>
<keyword evidence="7" id="KW-1278">Translocase</keyword>
<dbReference type="PROSITE" id="PS50893">
    <property type="entry name" value="ABC_TRANSPORTER_2"/>
    <property type="match status" value="2"/>
</dbReference>
<evidence type="ECO:0000313" key="11">
    <source>
        <dbReference type="Proteomes" id="UP000002892"/>
    </source>
</evidence>
<keyword evidence="6" id="KW-0067">ATP-binding</keyword>
<dbReference type="STRING" id="646529.Desaci_0520"/>
<dbReference type="GO" id="GO:0042626">
    <property type="term" value="F:ATPase-coupled transmembrane transporter activity"/>
    <property type="evidence" value="ECO:0007669"/>
    <property type="project" value="TreeGrafter"/>
</dbReference>
<dbReference type="CDD" id="cd03225">
    <property type="entry name" value="ABC_cobalt_CbiO_domain1"/>
    <property type="match status" value="1"/>
</dbReference>
<keyword evidence="3" id="KW-0813">Transport</keyword>
<dbReference type="PROSITE" id="PS00211">
    <property type="entry name" value="ABC_TRANSPORTER_1"/>
    <property type="match status" value="2"/>
</dbReference>
<dbReference type="Proteomes" id="UP000002892">
    <property type="component" value="Chromosome"/>
</dbReference>
<evidence type="ECO:0000256" key="4">
    <source>
        <dbReference type="ARBA" id="ARBA00022475"/>
    </source>
</evidence>
<evidence type="ECO:0000256" key="2">
    <source>
        <dbReference type="ARBA" id="ARBA00005417"/>
    </source>
</evidence>
<proteinExistence type="inferred from homology"/>
<evidence type="ECO:0000256" key="5">
    <source>
        <dbReference type="ARBA" id="ARBA00022741"/>
    </source>
</evidence>
<keyword evidence="5" id="KW-0547">Nucleotide-binding</keyword>
<dbReference type="GO" id="GO:0043190">
    <property type="term" value="C:ATP-binding cassette (ABC) transporter complex"/>
    <property type="evidence" value="ECO:0007669"/>
    <property type="project" value="TreeGrafter"/>
</dbReference>
<dbReference type="OrthoDB" id="501320at2"/>
<dbReference type="Pfam" id="PF00005">
    <property type="entry name" value="ABC_tran"/>
    <property type="match status" value="2"/>
</dbReference>
<dbReference type="GO" id="GO:0016887">
    <property type="term" value="F:ATP hydrolysis activity"/>
    <property type="evidence" value="ECO:0007669"/>
    <property type="project" value="InterPro"/>
</dbReference>